<accession>A0A9D6UKP3</accession>
<evidence type="ECO:0000313" key="1">
    <source>
        <dbReference type="EMBL" id="MBI5078593.1"/>
    </source>
</evidence>
<gene>
    <name evidence="1" type="ORF">HZB08_01035</name>
</gene>
<feature type="non-terminal residue" evidence="1">
    <location>
        <position position="1"/>
    </location>
</feature>
<evidence type="ECO:0008006" key="3">
    <source>
        <dbReference type="Google" id="ProtNLM"/>
    </source>
</evidence>
<dbReference type="AlphaFoldDB" id="A0A9D6UKP3"/>
<evidence type="ECO:0000313" key="2">
    <source>
        <dbReference type="Proteomes" id="UP000808761"/>
    </source>
</evidence>
<comment type="caution">
    <text evidence="1">The sequence shown here is derived from an EMBL/GenBank/DDBJ whole genome shotgun (WGS) entry which is preliminary data.</text>
</comment>
<name>A0A9D6UKP3_UNCSA</name>
<sequence>ADTKQSFFENKLVFDLTLVPHAGDDSWVEQTVIAAKKCLMGDSAGGGPAPDPDCDFCRYREAVKEAEQ</sequence>
<protein>
    <recommendedName>
        <fullName evidence="3">PD-(D/E)XK endonuclease-like domain-containing protein</fullName>
    </recommendedName>
</protein>
<dbReference type="Proteomes" id="UP000808761">
    <property type="component" value="Unassembled WGS sequence"/>
</dbReference>
<dbReference type="EMBL" id="JACRKR010000052">
    <property type="protein sequence ID" value="MBI5078593.1"/>
    <property type="molecule type" value="Genomic_DNA"/>
</dbReference>
<reference evidence="1" key="1">
    <citation type="submission" date="2020-07" db="EMBL/GenBank/DDBJ databases">
        <title>Huge and variable diversity of episymbiotic CPR bacteria and DPANN archaea in groundwater ecosystems.</title>
        <authorList>
            <person name="He C.Y."/>
            <person name="Keren R."/>
            <person name="Whittaker M."/>
            <person name="Farag I.F."/>
            <person name="Doudna J."/>
            <person name="Cate J.H.D."/>
            <person name="Banfield J.F."/>
        </authorList>
    </citation>
    <scope>NUCLEOTIDE SEQUENCE</scope>
    <source>
        <strain evidence="1">NC_groundwater_1860_Pr3_B-0.1um_51_7</strain>
    </source>
</reference>
<organism evidence="1 2">
    <name type="scientific">Candidatus Saganbacteria bacterium</name>
    <dbReference type="NCBI Taxonomy" id="2575572"/>
    <lineage>
        <taxon>Bacteria</taxon>
        <taxon>Bacillati</taxon>
        <taxon>Saganbacteria</taxon>
    </lineage>
</organism>
<proteinExistence type="predicted"/>